<dbReference type="AlphaFoldDB" id="A0A8F3FLH4"/>
<protein>
    <submittedName>
        <fullName evidence="1">Uncharacterized protein</fullName>
    </submittedName>
</protein>
<gene>
    <name evidence="1" type="ORF">EIO64_18770</name>
</gene>
<keyword evidence="2" id="KW-1185">Reference proteome</keyword>
<dbReference type="Proteomes" id="UP000298642">
    <property type="component" value="Chromosome"/>
</dbReference>
<dbReference type="EMBL" id="CP034413">
    <property type="protein sequence ID" value="QWZ45860.1"/>
    <property type="molecule type" value="Genomic_DNA"/>
</dbReference>
<organism evidence="1 2">
    <name type="scientific">Dysosmobacter welbionis</name>
    <dbReference type="NCBI Taxonomy" id="2093857"/>
    <lineage>
        <taxon>Bacteria</taxon>
        <taxon>Bacillati</taxon>
        <taxon>Bacillota</taxon>
        <taxon>Clostridia</taxon>
        <taxon>Eubacteriales</taxon>
        <taxon>Oscillospiraceae</taxon>
        <taxon>Dysosmobacter</taxon>
    </lineage>
</organism>
<proteinExistence type="predicted"/>
<accession>A0A8F3FLH4</accession>
<dbReference type="KEGG" id="obj:EIO64_18770"/>
<evidence type="ECO:0000313" key="1">
    <source>
        <dbReference type="EMBL" id="QWZ45860.1"/>
    </source>
</evidence>
<dbReference type="RefSeq" id="WP_155979280.1">
    <property type="nucleotide sequence ID" value="NZ_CP034413.3"/>
</dbReference>
<name>A0A8F3FLH4_9FIRM</name>
<reference evidence="2" key="1">
    <citation type="submission" date="2018-12" db="EMBL/GenBank/DDBJ databases">
        <title>Dusodibacter welbiota gen. nov., sp. nov., isolated from human faeces and emended description of the Oscillibacter genus.</title>
        <authorList>
            <person name="Le Roy T."/>
            <person name="Van der Smissen P."/>
            <person name="Delzenne N."/>
            <person name="Muccioli G."/>
            <person name="Collet J.F."/>
            <person name="Cani P.D."/>
        </authorList>
    </citation>
    <scope>NUCLEOTIDE SEQUENCE [LARGE SCALE GENOMIC DNA]</scope>
    <source>
        <strain evidence="2">J115</strain>
    </source>
</reference>
<evidence type="ECO:0000313" key="2">
    <source>
        <dbReference type="Proteomes" id="UP000298642"/>
    </source>
</evidence>
<sequence length="47" mass="5521">MDDKIIHTLRKRFPTAKIMPDLLVEAQHSTVRIFEVMKAITEKKDKP</sequence>